<dbReference type="Gene3D" id="3.40.50.620">
    <property type="entry name" value="HUPs"/>
    <property type="match status" value="1"/>
</dbReference>
<dbReference type="CDD" id="cd23945">
    <property type="entry name" value="PAPS_reductase"/>
    <property type="match status" value="1"/>
</dbReference>
<protein>
    <recommendedName>
        <fullName evidence="6">Adenosine 5'-phosphosulfate reductase</fullName>
        <shortName evidence="6">APS reductase</shortName>
        <ecNumber evidence="6">1.8.4.10</ecNumber>
    </recommendedName>
    <alternativeName>
        <fullName evidence="6">5'-adenylylsulfate reductase</fullName>
    </alternativeName>
    <alternativeName>
        <fullName evidence="6">Thioredoxin-dependent 5'-adenylylsulfate reductase</fullName>
    </alternativeName>
</protein>
<evidence type="ECO:0000256" key="5">
    <source>
        <dbReference type="ARBA" id="ARBA00023014"/>
    </source>
</evidence>
<dbReference type="HAMAP" id="MF_00063">
    <property type="entry name" value="CysH"/>
    <property type="match status" value="1"/>
</dbReference>
<dbReference type="GO" id="GO:0051539">
    <property type="term" value="F:4 iron, 4 sulfur cluster binding"/>
    <property type="evidence" value="ECO:0007669"/>
    <property type="project" value="UniProtKB-UniRule"/>
</dbReference>
<sequence>MEYRDALDATLATLREIERDWSPAVLANAFGPEAMVMTDLIARHGLAIEVFSVDTGRLPEETHALAHSVHRRYGPIIRMLTPDSAEVEAWTREHGQNGFYGSVELREGCCAVRKVAPLQRFLAGKRAWIAGLRREHGATRRNLAVSAWDEVNGLQKFNPMLDWTTDQVWAYIKAHQVPYNELFDRGYTSIGCAPCTRAVAPGEDTRAGRWWWEVDSVKECGIHLNPVTGKFERAAAPEQAATTPPATPGVRVFVGPPTVTHNEPINEPSEEMSEMNDESKAKRVLILGGDGFCGWPTALHLSAQGYDVAIVDNLSRRKIDIELECESLTPIRPMGERLAAWKEVSGKNIAFHNIDVAVNYRQLLDLLEDWKPDALVHFAEQRAAPYSMKSSRHKRYTVSNNLNATNNVLAAVVESGLDVHIVHLGTMGVYGYGTAGMKIPEGYLEVQVDAGENGMVTQEILYPANPGSIYHMTKTQDQLLFAYYAKNDHVRVTDLHQGIVWGTQTAETKLDERLINRFDYDGDYGTVLNRFLMQAGINYPLTVHGTGGQTRAFIHIQDTVKCVQLAIDNPPAKGDRVSVFNQMTETHRVRDLAKMISDRTGATIANLPNPRNEADENELHVANDRFLHLGLTPITLSEGLMQEVTEITKKYADRCDQSKIPCVSVWGEYAEAAKADKAEQKA</sequence>
<dbReference type="NCBIfam" id="NF002537">
    <property type="entry name" value="PRK02090.1"/>
    <property type="match status" value="1"/>
</dbReference>
<evidence type="ECO:0000256" key="2">
    <source>
        <dbReference type="ARBA" id="ARBA00022723"/>
    </source>
</evidence>
<dbReference type="InterPro" id="IPR001509">
    <property type="entry name" value="Epimerase_deHydtase"/>
</dbReference>
<dbReference type="Pfam" id="PF01370">
    <property type="entry name" value="Epimerase"/>
    <property type="match status" value="1"/>
</dbReference>
<keyword evidence="5 6" id="KW-0411">Iron-sulfur</keyword>
<keyword evidence="6" id="KW-0963">Cytoplasm</keyword>
<accession>A0A853BZS7</accession>
<feature type="active site" description="Nucleophile; cysteine thiosulfonate intermediate" evidence="6">
    <location>
        <position position="220"/>
    </location>
</feature>
<comment type="caution">
    <text evidence="9">The sequence shown here is derived from an EMBL/GenBank/DDBJ whole genome shotgun (WGS) entry which is preliminary data.</text>
</comment>
<dbReference type="SUPFAM" id="SSF51735">
    <property type="entry name" value="NAD(P)-binding Rossmann-fold domains"/>
    <property type="match status" value="1"/>
</dbReference>
<feature type="binding site" evidence="6">
    <location>
        <position position="195"/>
    </location>
    <ligand>
        <name>[4Fe-4S] cluster</name>
        <dbReference type="ChEBI" id="CHEBI:49883"/>
    </ligand>
</feature>
<dbReference type="GO" id="GO:0019379">
    <property type="term" value="P:sulfate assimilation, phosphoadenylyl sulfate reduction by phosphoadenylyl-sulfate reductase (thioredoxin)"/>
    <property type="evidence" value="ECO:0007669"/>
    <property type="project" value="UniProtKB-UniRule"/>
</dbReference>
<dbReference type="RefSeq" id="WP_179667301.1">
    <property type="nucleotide sequence ID" value="NZ_JACCFP010000001.1"/>
</dbReference>
<keyword evidence="3 6" id="KW-0560">Oxidoreductase</keyword>
<dbReference type="EMBL" id="JACCFP010000001">
    <property type="protein sequence ID" value="NYJ00755.1"/>
    <property type="molecule type" value="Genomic_DNA"/>
</dbReference>
<dbReference type="Gene3D" id="3.40.50.720">
    <property type="entry name" value="NAD(P)-binding Rossmann-like Domain"/>
    <property type="match status" value="1"/>
</dbReference>
<dbReference type="GO" id="GO:0046872">
    <property type="term" value="F:metal ion binding"/>
    <property type="evidence" value="ECO:0007669"/>
    <property type="project" value="UniProtKB-KW"/>
</dbReference>
<evidence type="ECO:0000259" key="7">
    <source>
        <dbReference type="Pfam" id="PF01370"/>
    </source>
</evidence>
<evidence type="ECO:0000256" key="4">
    <source>
        <dbReference type="ARBA" id="ARBA00023004"/>
    </source>
</evidence>
<dbReference type="InterPro" id="IPR014729">
    <property type="entry name" value="Rossmann-like_a/b/a_fold"/>
</dbReference>
<dbReference type="NCBIfam" id="TIGR00434">
    <property type="entry name" value="cysH"/>
    <property type="match status" value="1"/>
</dbReference>
<dbReference type="PANTHER" id="PTHR46482">
    <property type="entry name" value="5'-ADENYLYLSULFATE REDUCTASE 3, CHLOROPLASTIC"/>
    <property type="match status" value="1"/>
</dbReference>
<feature type="domain" description="Phosphoadenosine phosphosulphate reductase" evidence="8">
    <location>
        <begin position="25"/>
        <end position="198"/>
    </location>
</feature>
<comment type="similarity">
    <text evidence="1 6">Belongs to the PAPS reductase family. CysH subfamily.</text>
</comment>
<comment type="catalytic activity">
    <reaction evidence="6">
        <text>[thioredoxin]-disulfide + sulfite + AMP + 2 H(+) = adenosine 5'-phosphosulfate + [thioredoxin]-dithiol</text>
        <dbReference type="Rhea" id="RHEA:21976"/>
        <dbReference type="Rhea" id="RHEA-COMP:10698"/>
        <dbReference type="Rhea" id="RHEA-COMP:10700"/>
        <dbReference type="ChEBI" id="CHEBI:15378"/>
        <dbReference type="ChEBI" id="CHEBI:17359"/>
        <dbReference type="ChEBI" id="CHEBI:29950"/>
        <dbReference type="ChEBI" id="CHEBI:50058"/>
        <dbReference type="ChEBI" id="CHEBI:58243"/>
        <dbReference type="ChEBI" id="CHEBI:456215"/>
        <dbReference type="EC" id="1.8.4.10"/>
    </reaction>
</comment>
<feature type="binding site" evidence="6">
    <location>
        <position position="109"/>
    </location>
    <ligand>
        <name>[4Fe-4S] cluster</name>
        <dbReference type="ChEBI" id="CHEBI:49883"/>
    </ligand>
</feature>
<dbReference type="Proteomes" id="UP000530424">
    <property type="component" value="Unassembled WGS sequence"/>
</dbReference>
<gene>
    <name evidence="6" type="primary">cysH</name>
    <name evidence="9" type="ORF">HNR19_001453</name>
</gene>
<feature type="domain" description="NAD-dependent epimerase/dehydratase" evidence="7">
    <location>
        <begin position="284"/>
        <end position="573"/>
    </location>
</feature>
<proteinExistence type="inferred from homology"/>
<dbReference type="Gene3D" id="3.90.25.10">
    <property type="entry name" value="UDP-galactose 4-epimerase, domain 1"/>
    <property type="match status" value="1"/>
</dbReference>
<dbReference type="GO" id="GO:0004604">
    <property type="term" value="F:phosphoadenylyl-sulfate reductase (thioredoxin) activity"/>
    <property type="evidence" value="ECO:0007669"/>
    <property type="project" value="UniProtKB-UniRule"/>
</dbReference>
<evidence type="ECO:0000259" key="8">
    <source>
        <dbReference type="Pfam" id="PF01507"/>
    </source>
</evidence>
<name>A0A853BZS7_9ACTN</name>
<evidence type="ECO:0000256" key="3">
    <source>
        <dbReference type="ARBA" id="ARBA00023002"/>
    </source>
</evidence>
<dbReference type="GO" id="GO:0005737">
    <property type="term" value="C:cytoplasm"/>
    <property type="evidence" value="ECO:0007669"/>
    <property type="project" value="UniProtKB-SubCell"/>
</dbReference>
<organism evidence="9 10">
    <name type="scientific">Nocardioides thalensis</name>
    <dbReference type="NCBI Taxonomy" id="1914755"/>
    <lineage>
        <taxon>Bacteria</taxon>
        <taxon>Bacillati</taxon>
        <taxon>Actinomycetota</taxon>
        <taxon>Actinomycetes</taxon>
        <taxon>Propionibacteriales</taxon>
        <taxon>Nocardioidaceae</taxon>
        <taxon>Nocardioides</taxon>
    </lineage>
</organism>
<comment type="subcellular location">
    <subcellularLocation>
        <location evidence="6">Cytoplasm</location>
    </subcellularLocation>
</comment>
<dbReference type="SUPFAM" id="SSF52402">
    <property type="entry name" value="Adenine nucleotide alpha hydrolases-like"/>
    <property type="match status" value="1"/>
</dbReference>
<evidence type="ECO:0000256" key="1">
    <source>
        <dbReference type="ARBA" id="ARBA00009732"/>
    </source>
</evidence>
<dbReference type="AlphaFoldDB" id="A0A853BZS7"/>
<dbReference type="GO" id="GO:0043866">
    <property type="term" value="F:adenylyl-sulfate reductase (thioredoxin) activity"/>
    <property type="evidence" value="ECO:0007669"/>
    <property type="project" value="UniProtKB-EC"/>
</dbReference>
<dbReference type="InterPro" id="IPR004511">
    <property type="entry name" value="PAPS/APS_Rdtase"/>
</dbReference>
<comment type="cofactor">
    <cofactor evidence="6">
        <name>[4Fe-4S] cluster</name>
        <dbReference type="ChEBI" id="CHEBI:49883"/>
    </cofactor>
    <text evidence="6">Binds 1 [4Fe-4S] cluster per subunit.</text>
</comment>
<feature type="binding site" evidence="6">
    <location>
        <position position="110"/>
    </location>
    <ligand>
        <name>[4Fe-4S] cluster</name>
        <dbReference type="ChEBI" id="CHEBI:49883"/>
    </ligand>
</feature>
<reference evidence="9 10" key="1">
    <citation type="submission" date="2020-07" db="EMBL/GenBank/DDBJ databases">
        <title>Sequencing the genomes of 1000 actinobacteria strains.</title>
        <authorList>
            <person name="Klenk H.-P."/>
        </authorList>
    </citation>
    <scope>NUCLEOTIDE SEQUENCE [LARGE SCALE GENOMIC DNA]</scope>
    <source>
        <strain evidence="9 10">DSM 103833</strain>
    </source>
</reference>
<dbReference type="Pfam" id="PF01507">
    <property type="entry name" value="PAPS_reduct"/>
    <property type="match status" value="1"/>
</dbReference>
<evidence type="ECO:0000313" key="9">
    <source>
        <dbReference type="EMBL" id="NYJ00755.1"/>
    </source>
</evidence>
<evidence type="ECO:0000256" key="6">
    <source>
        <dbReference type="HAMAP-Rule" id="MF_00063"/>
    </source>
</evidence>
<dbReference type="PANTHER" id="PTHR46482:SF9">
    <property type="entry name" value="5'-ADENYLYLSULFATE REDUCTASE 1, CHLOROPLASTIC"/>
    <property type="match status" value="1"/>
</dbReference>
<feature type="binding site" evidence="6">
    <location>
        <position position="192"/>
    </location>
    <ligand>
        <name>[4Fe-4S] cluster</name>
        <dbReference type="ChEBI" id="CHEBI:49883"/>
    </ligand>
</feature>
<keyword evidence="4 6" id="KW-0408">Iron</keyword>
<dbReference type="InterPro" id="IPR002500">
    <property type="entry name" value="PAPS_reduct_dom"/>
</dbReference>
<keyword evidence="10" id="KW-1185">Reference proteome</keyword>
<dbReference type="EC" id="1.8.4.10" evidence="6"/>
<dbReference type="InterPro" id="IPR036291">
    <property type="entry name" value="NAD(P)-bd_dom_sf"/>
</dbReference>
<comment type="pathway">
    <text evidence="6">Sulfur metabolism; hydrogen sulfide biosynthesis; sulfite from sulfate.</text>
</comment>
<evidence type="ECO:0000313" key="10">
    <source>
        <dbReference type="Proteomes" id="UP000530424"/>
    </source>
</evidence>
<dbReference type="GO" id="GO:0070814">
    <property type="term" value="P:hydrogen sulfide biosynthetic process"/>
    <property type="evidence" value="ECO:0007669"/>
    <property type="project" value="UniProtKB-UniRule"/>
</dbReference>
<comment type="function">
    <text evidence="6">Catalyzes the formation of sulfite from adenosine 5'-phosphosulfate (APS) using thioredoxin as an electron donor.</text>
</comment>
<keyword evidence="2 6" id="KW-0479">Metal-binding</keyword>